<evidence type="ECO:0000256" key="2">
    <source>
        <dbReference type="ARBA" id="ARBA00012099"/>
    </source>
</evidence>
<dbReference type="InterPro" id="IPR005929">
    <property type="entry name" value="Ribulokinase"/>
</dbReference>
<dbReference type="ExpressionAtlas" id="A0A2K3D713">
    <property type="expression patterns" value="baseline"/>
</dbReference>
<dbReference type="GO" id="GO:0008741">
    <property type="term" value="F:ribulokinase activity"/>
    <property type="evidence" value="ECO:0007669"/>
    <property type="project" value="InterPro"/>
</dbReference>
<dbReference type="InterPro" id="IPR043129">
    <property type="entry name" value="ATPase_NBD"/>
</dbReference>
<dbReference type="CDD" id="cd00429">
    <property type="entry name" value="RPE"/>
    <property type="match status" value="1"/>
</dbReference>
<dbReference type="Gramene" id="PNW76321">
    <property type="protein sequence ID" value="PNW76321"/>
    <property type="gene ID" value="CHLRE_12g543902v5"/>
</dbReference>
<dbReference type="KEGG" id="cre:CHLRE_12g543902v5"/>
<dbReference type="SUPFAM" id="SSF53067">
    <property type="entry name" value="Actin-like ATPase domain"/>
    <property type="match status" value="2"/>
</dbReference>
<keyword evidence="6" id="KW-0418">Kinase</keyword>
<dbReference type="Pfam" id="PF02782">
    <property type="entry name" value="FGGY_C"/>
    <property type="match status" value="1"/>
</dbReference>
<keyword evidence="4" id="KW-0479">Metal-binding</keyword>
<dbReference type="InterPro" id="IPR000056">
    <property type="entry name" value="Ribul_P_3_epim-like"/>
</dbReference>
<dbReference type="PANTHER" id="PTHR43435:SF4">
    <property type="entry name" value="FGGY CARBOHYDRATE KINASE DOMAIN-CONTAINING PROTEIN"/>
    <property type="match status" value="1"/>
</dbReference>
<dbReference type="PaxDb" id="3055-EDO96688"/>
<keyword evidence="10" id="KW-0119">Carbohydrate metabolism</keyword>
<proteinExistence type="predicted"/>
<feature type="domain" description="Carbohydrate kinase FGGY N-terminal" evidence="12">
    <location>
        <begin position="5"/>
        <end position="253"/>
    </location>
</feature>
<evidence type="ECO:0000313" key="14">
    <source>
        <dbReference type="EMBL" id="PNW76321.1"/>
    </source>
</evidence>
<feature type="region of interest" description="Disordered" evidence="11">
    <location>
        <begin position="503"/>
        <end position="532"/>
    </location>
</feature>
<dbReference type="PANTHER" id="PTHR43435">
    <property type="entry name" value="RIBULOKINASE"/>
    <property type="match status" value="1"/>
</dbReference>
<dbReference type="GO" id="GO:0005737">
    <property type="term" value="C:cytoplasm"/>
    <property type="evidence" value="ECO:0000318"/>
    <property type="project" value="GO_Central"/>
</dbReference>
<dbReference type="InterPro" id="IPR018485">
    <property type="entry name" value="FGGY_C"/>
</dbReference>
<dbReference type="STRING" id="3055.A0A2K3D713"/>
<dbReference type="GO" id="GO:0019569">
    <property type="term" value="P:L-arabinose catabolic process to D-xylulose 5-phosphate"/>
    <property type="evidence" value="ECO:0007669"/>
    <property type="project" value="InterPro"/>
</dbReference>
<dbReference type="RefSeq" id="XP_042919244.1">
    <property type="nucleotide sequence ID" value="XM_043068817.1"/>
</dbReference>
<evidence type="ECO:0000256" key="5">
    <source>
        <dbReference type="ARBA" id="ARBA00022741"/>
    </source>
</evidence>
<keyword evidence="9" id="KW-0413">Isomerase</keyword>
<dbReference type="FunCoup" id="A0A2K3D713">
    <property type="interactions" value="1101"/>
</dbReference>
<evidence type="ECO:0000259" key="12">
    <source>
        <dbReference type="Pfam" id="PF00370"/>
    </source>
</evidence>
<evidence type="ECO:0000256" key="7">
    <source>
        <dbReference type="ARBA" id="ARBA00022840"/>
    </source>
</evidence>
<dbReference type="AlphaFoldDB" id="A0A2K3D713"/>
<feature type="domain" description="Carbohydrate kinase FGGY C-terminal" evidence="13">
    <location>
        <begin position="281"/>
        <end position="451"/>
    </location>
</feature>
<dbReference type="NCBIfam" id="NF004076">
    <property type="entry name" value="PRK05581.1-4"/>
    <property type="match status" value="1"/>
</dbReference>
<dbReference type="InterPro" id="IPR018484">
    <property type="entry name" value="FGGY_N"/>
</dbReference>
<dbReference type="UniPathway" id="UPA00618">
    <property type="reaction ID" value="UER00672"/>
</dbReference>
<protein>
    <recommendedName>
        <fullName evidence="2">glycerol kinase</fullName>
        <ecNumber evidence="2">2.7.1.30</ecNumber>
    </recommendedName>
</protein>
<dbReference type="EMBL" id="CM008973">
    <property type="protein sequence ID" value="PNW76321.1"/>
    <property type="molecule type" value="Genomic_DNA"/>
</dbReference>
<dbReference type="Proteomes" id="UP000006906">
    <property type="component" value="Chromosome 12"/>
</dbReference>
<dbReference type="InterPro" id="IPR011060">
    <property type="entry name" value="RibuloseP-bd_barrel"/>
</dbReference>
<reference evidence="14 15" key="1">
    <citation type="journal article" date="2007" name="Science">
        <title>The Chlamydomonas genome reveals the evolution of key animal and plant functions.</title>
        <authorList>
            <person name="Merchant S.S."/>
            <person name="Prochnik S.E."/>
            <person name="Vallon O."/>
            <person name="Harris E.H."/>
            <person name="Karpowicz S.J."/>
            <person name="Witman G.B."/>
            <person name="Terry A."/>
            <person name="Salamov A."/>
            <person name="Fritz-Laylin L.K."/>
            <person name="Marechal-Drouard L."/>
            <person name="Marshall W.F."/>
            <person name="Qu L.H."/>
            <person name="Nelson D.R."/>
            <person name="Sanderfoot A.A."/>
            <person name="Spalding M.H."/>
            <person name="Kapitonov V.V."/>
            <person name="Ren Q."/>
            <person name="Ferris P."/>
            <person name="Lindquist E."/>
            <person name="Shapiro H."/>
            <person name="Lucas S.M."/>
            <person name="Grimwood J."/>
            <person name="Schmutz J."/>
            <person name="Cardol P."/>
            <person name="Cerutti H."/>
            <person name="Chanfreau G."/>
            <person name="Chen C.L."/>
            <person name="Cognat V."/>
            <person name="Croft M.T."/>
            <person name="Dent R."/>
            <person name="Dutcher S."/>
            <person name="Fernandez E."/>
            <person name="Fukuzawa H."/>
            <person name="Gonzalez-Ballester D."/>
            <person name="Gonzalez-Halphen D."/>
            <person name="Hallmann A."/>
            <person name="Hanikenne M."/>
            <person name="Hippler M."/>
            <person name="Inwood W."/>
            <person name="Jabbari K."/>
            <person name="Kalanon M."/>
            <person name="Kuras R."/>
            <person name="Lefebvre P.A."/>
            <person name="Lemaire S.D."/>
            <person name="Lobanov A.V."/>
            <person name="Lohr M."/>
            <person name="Manuell A."/>
            <person name="Meier I."/>
            <person name="Mets L."/>
            <person name="Mittag M."/>
            <person name="Mittelmeier T."/>
            <person name="Moroney J.V."/>
            <person name="Moseley J."/>
            <person name="Napoli C."/>
            <person name="Nedelcu A.M."/>
            <person name="Niyogi K."/>
            <person name="Novoselov S.V."/>
            <person name="Paulsen I.T."/>
            <person name="Pazour G."/>
            <person name="Purton S."/>
            <person name="Ral J.P."/>
            <person name="Riano-Pachon D.M."/>
            <person name="Riekhof W."/>
            <person name="Rymarquis L."/>
            <person name="Schroda M."/>
            <person name="Stern D."/>
            <person name="Umen J."/>
            <person name="Willows R."/>
            <person name="Wilson N."/>
            <person name="Zimmer S.L."/>
            <person name="Allmer J."/>
            <person name="Balk J."/>
            <person name="Bisova K."/>
            <person name="Chen C.J."/>
            <person name="Elias M."/>
            <person name="Gendler K."/>
            <person name="Hauser C."/>
            <person name="Lamb M.R."/>
            <person name="Ledford H."/>
            <person name="Long J.C."/>
            <person name="Minagawa J."/>
            <person name="Page M.D."/>
            <person name="Pan J."/>
            <person name="Pootakham W."/>
            <person name="Roje S."/>
            <person name="Rose A."/>
            <person name="Stahlberg E."/>
            <person name="Terauchi A.M."/>
            <person name="Yang P."/>
            <person name="Ball S."/>
            <person name="Bowler C."/>
            <person name="Dieckmann C.L."/>
            <person name="Gladyshev V.N."/>
            <person name="Green P."/>
            <person name="Jorgensen R."/>
            <person name="Mayfield S."/>
            <person name="Mueller-Roeber B."/>
            <person name="Rajamani S."/>
            <person name="Sayre R.T."/>
            <person name="Brokstein P."/>
            <person name="Dubchak I."/>
            <person name="Goodstein D."/>
            <person name="Hornick L."/>
            <person name="Huang Y.W."/>
            <person name="Jhaveri J."/>
            <person name="Luo Y."/>
            <person name="Martinez D."/>
            <person name="Ngau W.C."/>
            <person name="Otillar B."/>
            <person name="Poliakov A."/>
            <person name="Porter A."/>
            <person name="Szajkowski L."/>
            <person name="Werner G."/>
            <person name="Zhou K."/>
            <person name="Grigoriev I.V."/>
            <person name="Rokhsar D.S."/>
            <person name="Grossman A.R."/>
        </authorList>
    </citation>
    <scope>NUCLEOTIDE SEQUENCE [LARGE SCALE GENOMIC DNA]</scope>
    <source>
        <strain evidence="15">CC-503</strain>
    </source>
</reference>
<dbReference type="GO" id="GO:0005524">
    <property type="term" value="F:ATP binding"/>
    <property type="evidence" value="ECO:0007669"/>
    <property type="project" value="UniProtKB-KW"/>
</dbReference>
<accession>A0A2K3D713</accession>
<gene>
    <name evidence="14" type="ORF">CHLRE_12g543902v5</name>
</gene>
<keyword evidence="3" id="KW-0808">Transferase</keyword>
<evidence type="ECO:0000256" key="6">
    <source>
        <dbReference type="ARBA" id="ARBA00022777"/>
    </source>
</evidence>
<dbReference type="Gene3D" id="3.20.20.70">
    <property type="entry name" value="Aldolase class I"/>
    <property type="match status" value="1"/>
</dbReference>
<keyword evidence="15" id="KW-1185">Reference proteome</keyword>
<dbReference type="GeneID" id="5728567"/>
<dbReference type="Pfam" id="PF00370">
    <property type="entry name" value="FGGY_N"/>
    <property type="match status" value="1"/>
</dbReference>
<feature type="compositionally biased region" description="Low complexity" evidence="11">
    <location>
        <begin position="560"/>
        <end position="571"/>
    </location>
</feature>
<keyword evidence="7" id="KW-0067">ATP-binding</keyword>
<evidence type="ECO:0000256" key="9">
    <source>
        <dbReference type="ARBA" id="ARBA00023235"/>
    </source>
</evidence>
<dbReference type="GO" id="GO:0019150">
    <property type="term" value="F:D-ribulokinase activity"/>
    <property type="evidence" value="ECO:0000318"/>
    <property type="project" value="GO_Central"/>
</dbReference>
<feature type="compositionally biased region" description="Low complexity" evidence="11">
    <location>
        <begin position="509"/>
        <end position="519"/>
    </location>
</feature>
<dbReference type="Pfam" id="PF00834">
    <property type="entry name" value="Ribul_P_3_epim"/>
    <property type="match status" value="1"/>
</dbReference>
<dbReference type="InterPro" id="IPR018483">
    <property type="entry name" value="Carb_kinase_FGGY_CS"/>
</dbReference>
<keyword evidence="5" id="KW-0547">Nucleotide-binding</keyword>
<dbReference type="GO" id="GO:0019563">
    <property type="term" value="P:glycerol catabolic process"/>
    <property type="evidence" value="ECO:0007669"/>
    <property type="project" value="UniProtKB-UniPathway"/>
</dbReference>
<evidence type="ECO:0000313" key="15">
    <source>
        <dbReference type="Proteomes" id="UP000006906"/>
    </source>
</evidence>
<dbReference type="OrthoDB" id="1927044at2759"/>
<dbReference type="Gene3D" id="3.30.420.40">
    <property type="match status" value="2"/>
</dbReference>
<dbReference type="SUPFAM" id="SSF51366">
    <property type="entry name" value="Ribulose-phoshate binding barrel"/>
    <property type="match status" value="1"/>
</dbReference>
<organism evidence="14 15">
    <name type="scientific">Chlamydomonas reinhardtii</name>
    <name type="common">Chlamydomonas smithii</name>
    <dbReference type="NCBI Taxonomy" id="3055"/>
    <lineage>
        <taxon>Eukaryota</taxon>
        <taxon>Viridiplantae</taxon>
        <taxon>Chlorophyta</taxon>
        <taxon>core chlorophytes</taxon>
        <taxon>Chlorophyceae</taxon>
        <taxon>CS clade</taxon>
        <taxon>Chlamydomonadales</taxon>
        <taxon>Chlamydomonadaceae</taxon>
        <taxon>Chlamydomonas</taxon>
    </lineage>
</organism>
<dbReference type="GO" id="GO:0046872">
    <property type="term" value="F:metal ion binding"/>
    <property type="evidence" value="ECO:0007669"/>
    <property type="project" value="UniProtKB-KW"/>
</dbReference>
<evidence type="ECO:0000256" key="10">
    <source>
        <dbReference type="ARBA" id="ARBA00023277"/>
    </source>
</evidence>
<evidence type="ECO:0000256" key="4">
    <source>
        <dbReference type="ARBA" id="ARBA00022723"/>
    </source>
</evidence>
<dbReference type="GO" id="GO:0019321">
    <property type="term" value="P:pentose metabolic process"/>
    <property type="evidence" value="ECO:0000318"/>
    <property type="project" value="GO_Central"/>
</dbReference>
<dbReference type="InterPro" id="IPR013785">
    <property type="entry name" value="Aldolase_TIM"/>
</dbReference>
<dbReference type="GO" id="GO:0016857">
    <property type="term" value="F:racemase and epimerase activity, acting on carbohydrates and derivatives"/>
    <property type="evidence" value="ECO:0007669"/>
    <property type="project" value="InterPro"/>
</dbReference>
<comment type="pathway">
    <text evidence="1">Polyol metabolism; glycerol degradation via glycerol kinase pathway; sn-glycerol 3-phosphate from glycerol: step 1/1.</text>
</comment>
<dbReference type="PROSITE" id="PS00445">
    <property type="entry name" value="FGGY_KINASES_2"/>
    <property type="match status" value="1"/>
</dbReference>
<evidence type="ECO:0000259" key="13">
    <source>
        <dbReference type="Pfam" id="PF02782"/>
    </source>
</evidence>
<evidence type="ECO:0000256" key="8">
    <source>
        <dbReference type="ARBA" id="ARBA00022935"/>
    </source>
</evidence>
<evidence type="ECO:0000256" key="11">
    <source>
        <dbReference type="SAM" id="MobiDB-lite"/>
    </source>
</evidence>
<dbReference type="GO" id="GO:0004370">
    <property type="term" value="F:glycerol kinase activity"/>
    <property type="evidence" value="ECO:0007669"/>
    <property type="project" value="UniProtKB-EC"/>
</dbReference>
<dbReference type="InParanoid" id="A0A2K3D713"/>
<sequence>MDKVVIGIDGGTESLRAGVFDKTGRMLGSHAHPYETQYPHPGWAEQRPEDWWTAVGAAVRGAVAAAEVTPDQVAALCLDTTCCTVVALDADGAPLRPALLWMDMRSAAQARAVAGVTGGDPALVVNQGGAGPVSAEWMLPKSLWLAQCEPATWARAATICEYQDYLNLRLTGRLCACTNNMAVRWHCDTQRGRPLSLMAKLGIPELAGKWPQEEVAPGGRVGSLTEAAAQHLGLAAGTPVAQGGADAFIGMIGLGVVAPGQMALLTGSSHLQLGVVGSELHGRGFFGTYRDAVLPGCSVIEGGQTSTGSVVHWFKRTLCPPGLSYAELDGEAAAVPPGCEGLTALDHFQGNRTPHTDPLSRGALAGLTLKHGRGHVFRALLESVAAGTAVILRAMSASGYLLPSAITLAGGAARSELWLQIHADMSGVPLRLTRECEAPMLGCAILAAVAAGWYADVPGAVQHMVHVERQVEPDPAAVAAYAVPLARYAALYPALAPLFHGDHDHDLPAGQQGQKAQAGANGGSSGPHLAAVSAERSGSGGVVSAEGVSLELGGGKEAAAEAAAGPRPAGEPAGGGGGGAAAGAAAGGVILAPSILAADFANLAAAAAAAEAAGAGWLHVDAFDGSWSACRNFTVGPPVVAALARATRLPLDVHLAVMHPGRYIDSLVKAGAAGITVHWEIAPEAEVAVLLGWIRGAGLRAGVALAPDTPLPDSLVSLAARGGVDVVLLLAVAPGWGGQAFRPAVLDKVRQLRQAAGPELRIQVDGGVNAATAAEAVAAGADVLVAGSFLFGHSKGLAAGMDELRAAVASGLAAAAQKKA</sequence>
<feature type="region of interest" description="Disordered" evidence="11">
    <location>
        <begin position="559"/>
        <end position="578"/>
    </location>
</feature>
<name>A0A2K3D713_CHLRE</name>
<keyword evidence="8" id="KW-0054">Arabinose catabolism</keyword>
<evidence type="ECO:0000256" key="1">
    <source>
        <dbReference type="ARBA" id="ARBA00005190"/>
    </source>
</evidence>
<dbReference type="EC" id="2.7.1.30" evidence="2"/>
<evidence type="ECO:0000256" key="3">
    <source>
        <dbReference type="ARBA" id="ARBA00022679"/>
    </source>
</evidence>
<dbReference type="CDD" id="cd07781">
    <property type="entry name" value="ASKHA_NBD_FGGY_L-RBK"/>
    <property type="match status" value="1"/>
</dbReference>